<dbReference type="STRING" id="913774.A0A0C3HIB1"/>
<dbReference type="PANTHER" id="PTHR38696">
    <property type="entry name" value="MEDIATOR OF RNA POLYMERASE II TRANSCRIPTION SUBUNIT 13"/>
    <property type="match status" value="1"/>
</dbReference>
<dbReference type="OrthoDB" id="58379at2759"/>
<accession>A0A0C3HIB1</accession>
<dbReference type="AlphaFoldDB" id="A0A0C3HIB1"/>
<dbReference type="Proteomes" id="UP000054321">
    <property type="component" value="Unassembled WGS sequence"/>
</dbReference>
<gene>
    <name evidence="1" type="ORF">OIDMADRAFT_195470</name>
</gene>
<dbReference type="HOGENOM" id="CLU_070836_0_0_1"/>
<dbReference type="EMBL" id="KN832874">
    <property type="protein sequence ID" value="KIN02825.1"/>
    <property type="molecule type" value="Genomic_DNA"/>
</dbReference>
<sequence>MSLSGVDRVSLLQFRHEDIVALHTVVQTSWHLGIQTVRKFPLSYEFKLNGSPWRGQGSDAIPARIVMCSILAYLFSAGWILQAATDVGKKEHDKSTLIFRKQEIPPPESEWVAISFNQTNKLRLIGANTQLITAFRSMLKGTRVLQGESWKDKSRNAWEFKIQGTSWVATGEQRMVARMLLLKMVETLERYGWNLYASVNQNEAYMGHSRKTDSWFCVRKRGWDM</sequence>
<proteinExistence type="predicted"/>
<organism evidence="1 2">
    <name type="scientific">Oidiodendron maius (strain Zn)</name>
    <dbReference type="NCBI Taxonomy" id="913774"/>
    <lineage>
        <taxon>Eukaryota</taxon>
        <taxon>Fungi</taxon>
        <taxon>Dikarya</taxon>
        <taxon>Ascomycota</taxon>
        <taxon>Pezizomycotina</taxon>
        <taxon>Leotiomycetes</taxon>
        <taxon>Leotiomycetes incertae sedis</taxon>
        <taxon>Myxotrichaceae</taxon>
        <taxon>Oidiodendron</taxon>
    </lineage>
</organism>
<evidence type="ECO:0000313" key="1">
    <source>
        <dbReference type="EMBL" id="KIN02825.1"/>
    </source>
</evidence>
<reference evidence="2" key="2">
    <citation type="submission" date="2015-01" db="EMBL/GenBank/DDBJ databases">
        <title>Evolutionary Origins and Diversification of the Mycorrhizal Mutualists.</title>
        <authorList>
            <consortium name="DOE Joint Genome Institute"/>
            <consortium name="Mycorrhizal Genomics Consortium"/>
            <person name="Kohler A."/>
            <person name="Kuo A."/>
            <person name="Nagy L.G."/>
            <person name="Floudas D."/>
            <person name="Copeland A."/>
            <person name="Barry K.W."/>
            <person name="Cichocki N."/>
            <person name="Veneault-Fourrey C."/>
            <person name="LaButti K."/>
            <person name="Lindquist E.A."/>
            <person name="Lipzen A."/>
            <person name="Lundell T."/>
            <person name="Morin E."/>
            <person name="Murat C."/>
            <person name="Riley R."/>
            <person name="Ohm R."/>
            <person name="Sun H."/>
            <person name="Tunlid A."/>
            <person name="Henrissat B."/>
            <person name="Grigoriev I.V."/>
            <person name="Hibbett D.S."/>
            <person name="Martin F."/>
        </authorList>
    </citation>
    <scope>NUCLEOTIDE SEQUENCE [LARGE SCALE GENOMIC DNA]</scope>
    <source>
        <strain evidence="2">Zn</strain>
    </source>
</reference>
<protein>
    <submittedName>
        <fullName evidence="1">Uncharacterized protein</fullName>
    </submittedName>
</protein>
<dbReference type="PANTHER" id="PTHR38696:SF1">
    <property type="entry name" value="MEDIATOR OF RNA POLYMERASE II TRANSCRIPTION SUBUNIT 13"/>
    <property type="match status" value="1"/>
</dbReference>
<name>A0A0C3HIB1_OIDMZ</name>
<keyword evidence="2" id="KW-1185">Reference proteome</keyword>
<dbReference type="InParanoid" id="A0A0C3HIB1"/>
<evidence type="ECO:0000313" key="2">
    <source>
        <dbReference type="Proteomes" id="UP000054321"/>
    </source>
</evidence>
<reference evidence="1 2" key="1">
    <citation type="submission" date="2014-04" db="EMBL/GenBank/DDBJ databases">
        <authorList>
            <consortium name="DOE Joint Genome Institute"/>
            <person name="Kuo A."/>
            <person name="Martino E."/>
            <person name="Perotto S."/>
            <person name="Kohler A."/>
            <person name="Nagy L.G."/>
            <person name="Floudas D."/>
            <person name="Copeland A."/>
            <person name="Barry K.W."/>
            <person name="Cichocki N."/>
            <person name="Veneault-Fourrey C."/>
            <person name="LaButti K."/>
            <person name="Lindquist E.A."/>
            <person name="Lipzen A."/>
            <person name="Lundell T."/>
            <person name="Morin E."/>
            <person name="Murat C."/>
            <person name="Sun H."/>
            <person name="Tunlid A."/>
            <person name="Henrissat B."/>
            <person name="Grigoriev I.V."/>
            <person name="Hibbett D.S."/>
            <person name="Martin F."/>
            <person name="Nordberg H.P."/>
            <person name="Cantor M.N."/>
            <person name="Hua S.X."/>
        </authorList>
    </citation>
    <scope>NUCLEOTIDE SEQUENCE [LARGE SCALE GENOMIC DNA]</scope>
    <source>
        <strain evidence="1 2">Zn</strain>
    </source>
</reference>